<sequence length="91" mass="9651">MAARGRGGILLVGSLAGYAGSMRHNVDVLELVLGVTRTPAMQRAGLNFDAPGMLINDPAEVAREGLDHLGRAQVMLTSDAAIRDLINRRAQ</sequence>
<protein>
    <submittedName>
        <fullName evidence="1">Uncharacterized protein</fullName>
    </submittedName>
</protein>
<evidence type="ECO:0000313" key="2">
    <source>
        <dbReference type="Proteomes" id="UP000466906"/>
    </source>
</evidence>
<dbReference type="EMBL" id="AP022565">
    <property type="protein sequence ID" value="BBX25438.1"/>
    <property type="molecule type" value="Genomic_DNA"/>
</dbReference>
<accession>A0A6N4UM24</accession>
<organism evidence="1 2">
    <name type="scientific">Mycolicibacterium alvei</name>
    <dbReference type="NCBI Taxonomy" id="67081"/>
    <lineage>
        <taxon>Bacteria</taxon>
        <taxon>Bacillati</taxon>
        <taxon>Actinomycetota</taxon>
        <taxon>Actinomycetes</taxon>
        <taxon>Mycobacteriales</taxon>
        <taxon>Mycobacteriaceae</taxon>
        <taxon>Mycolicibacterium</taxon>
    </lineage>
</organism>
<name>A0A6N4UM24_9MYCO</name>
<evidence type="ECO:0000313" key="1">
    <source>
        <dbReference type="EMBL" id="BBX25438.1"/>
    </source>
</evidence>
<dbReference type="InterPro" id="IPR036291">
    <property type="entry name" value="NAD(P)-bd_dom_sf"/>
</dbReference>
<keyword evidence="2" id="KW-1185">Reference proteome</keyword>
<dbReference type="KEGG" id="malv:MALV_05630"/>
<dbReference type="SUPFAM" id="SSF51735">
    <property type="entry name" value="NAD(P)-binding Rossmann-fold domains"/>
    <property type="match status" value="1"/>
</dbReference>
<gene>
    <name evidence="1" type="ORF">MALV_05630</name>
</gene>
<dbReference type="AlphaFoldDB" id="A0A6N4UM24"/>
<reference evidence="1 2" key="1">
    <citation type="journal article" date="2019" name="Emerg. Microbes Infect.">
        <title>Comprehensive subspecies identification of 175 nontuberculous mycobacteria species based on 7547 genomic profiles.</title>
        <authorList>
            <person name="Matsumoto Y."/>
            <person name="Kinjo T."/>
            <person name="Motooka D."/>
            <person name="Nabeya D."/>
            <person name="Jung N."/>
            <person name="Uechi K."/>
            <person name="Horii T."/>
            <person name="Iida T."/>
            <person name="Fujita J."/>
            <person name="Nakamura S."/>
        </authorList>
    </citation>
    <scope>NUCLEOTIDE SEQUENCE [LARGE SCALE GENOMIC DNA]</scope>
    <source>
        <strain evidence="1 2">JCM 12272</strain>
    </source>
</reference>
<proteinExistence type="predicted"/>
<dbReference type="Proteomes" id="UP000466906">
    <property type="component" value="Chromosome"/>
</dbReference>